<dbReference type="OrthoDB" id="662444at2"/>
<dbReference type="GO" id="GO:0003677">
    <property type="term" value="F:DNA binding"/>
    <property type="evidence" value="ECO:0007669"/>
    <property type="project" value="UniProtKB-KW"/>
</dbReference>
<dbReference type="AlphaFoldDB" id="A0A4R5L397"/>
<evidence type="ECO:0000313" key="6">
    <source>
        <dbReference type="EMBL" id="TDG03028.1"/>
    </source>
</evidence>
<organism evidence="6 7">
    <name type="scientific">Paraburkholderia guartelaensis</name>
    <dbReference type="NCBI Taxonomy" id="2546446"/>
    <lineage>
        <taxon>Bacteria</taxon>
        <taxon>Pseudomonadati</taxon>
        <taxon>Pseudomonadota</taxon>
        <taxon>Betaproteobacteria</taxon>
        <taxon>Burkholderiales</taxon>
        <taxon>Burkholderiaceae</taxon>
        <taxon>Paraburkholderia</taxon>
    </lineage>
</organism>
<dbReference type="Gene3D" id="1.10.443.10">
    <property type="entry name" value="Intergrase catalytic core"/>
    <property type="match status" value="1"/>
</dbReference>
<feature type="domain" description="Tyr recombinase" evidence="5">
    <location>
        <begin position="102"/>
        <end position="308"/>
    </location>
</feature>
<dbReference type="PROSITE" id="PS51898">
    <property type="entry name" value="TYR_RECOMBINASE"/>
    <property type="match status" value="1"/>
</dbReference>
<dbReference type="RefSeq" id="WP_133189261.1">
    <property type="nucleotide sequence ID" value="NZ_SMOD01000048.1"/>
</dbReference>
<evidence type="ECO:0000313" key="7">
    <source>
        <dbReference type="Proteomes" id="UP000295606"/>
    </source>
</evidence>
<evidence type="ECO:0000256" key="3">
    <source>
        <dbReference type="ARBA" id="ARBA00023125"/>
    </source>
</evidence>
<gene>
    <name evidence="6" type="ORF">E1N52_36960</name>
</gene>
<proteinExistence type="inferred from homology"/>
<comment type="caution">
    <text evidence="6">The sequence shown here is derived from an EMBL/GenBank/DDBJ whole genome shotgun (WGS) entry which is preliminary data.</text>
</comment>
<dbReference type="InterPro" id="IPR013762">
    <property type="entry name" value="Integrase-like_cat_sf"/>
</dbReference>
<evidence type="ECO:0000259" key="5">
    <source>
        <dbReference type="PROSITE" id="PS51898"/>
    </source>
</evidence>
<dbReference type="Pfam" id="PF00589">
    <property type="entry name" value="Phage_integrase"/>
    <property type="match status" value="1"/>
</dbReference>
<accession>A0A4R5L397</accession>
<keyword evidence="2" id="KW-0229">DNA integration</keyword>
<reference evidence="6 7" key="1">
    <citation type="submission" date="2019-03" db="EMBL/GenBank/DDBJ databases">
        <title>Paraburkholderia sp. isolated from native Mimosa gymnas in Guartela State Park, Brazil.</title>
        <authorList>
            <person name="Paulitsch F."/>
            <person name="Hungria M."/>
            <person name="Delamuta J.R.M."/>
            <person name="Ribeiro R.A."/>
            <person name="Dall'Agnol R."/>
            <person name="Silva J.S.B."/>
        </authorList>
    </citation>
    <scope>NUCLEOTIDE SEQUENCE [LARGE SCALE GENOMIC DNA]</scope>
    <source>
        <strain evidence="6 7">CNPSo 3008</strain>
    </source>
</reference>
<dbReference type="EMBL" id="SMOD01000048">
    <property type="protein sequence ID" value="TDG03028.1"/>
    <property type="molecule type" value="Genomic_DNA"/>
</dbReference>
<dbReference type="SUPFAM" id="SSF56349">
    <property type="entry name" value="DNA breaking-rejoining enzymes"/>
    <property type="match status" value="1"/>
</dbReference>
<dbReference type="GO" id="GO:0015074">
    <property type="term" value="P:DNA integration"/>
    <property type="evidence" value="ECO:0007669"/>
    <property type="project" value="UniProtKB-KW"/>
</dbReference>
<protein>
    <submittedName>
        <fullName evidence="6">Integrase</fullName>
    </submittedName>
</protein>
<evidence type="ECO:0000256" key="2">
    <source>
        <dbReference type="ARBA" id="ARBA00022908"/>
    </source>
</evidence>
<dbReference type="InterPro" id="IPR011010">
    <property type="entry name" value="DNA_brk_join_enz"/>
</dbReference>
<sequence>MCALNLEQAVEGYLEYKISLGLNFKQESWLLRHIKKQILEDGRVELDAIAYEHWNNSIKDRHNNTRRKWQQIVYNFCLYRRRSDPTAFVPEAEGFVRKRPYVTPVIVEPEQISRMLVVATGLSSNRNFPLRGPCMRLAVVLLYTCGLRLGELLRLRLSDVEEGGRVLRIRESKFHRSRLTPLSESAAGELRAYLDTRRAMASTKADAPLLCNRFGGAVHPYSHPGMQAALINLFDAAGVRDEYGRRPRVHDLRHSFALQALIRWYRQRADVQSKLPMLALYMGHASIESSAYYLKWVPTLRQLASTRFEERFGYLVEGDSL</sequence>
<evidence type="ECO:0000256" key="4">
    <source>
        <dbReference type="ARBA" id="ARBA00023172"/>
    </source>
</evidence>
<dbReference type="Proteomes" id="UP000295606">
    <property type="component" value="Unassembled WGS sequence"/>
</dbReference>
<dbReference type="PANTHER" id="PTHR30349:SF41">
    <property type="entry name" value="INTEGRASE_RECOMBINASE PROTEIN MJ0367-RELATED"/>
    <property type="match status" value="1"/>
</dbReference>
<evidence type="ECO:0000256" key="1">
    <source>
        <dbReference type="ARBA" id="ARBA00008857"/>
    </source>
</evidence>
<name>A0A4R5L397_9BURK</name>
<dbReference type="PANTHER" id="PTHR30349">
    <property type="entry name" value="PHAGE INTEGRASE-RELATED"/>
    <property type="match status" value="1"/>
</dbReference>
<dbReference type="GO" id="GO:0006310">
    <property type="term" value="P:DNA recombination"/>
    <property type="evidence" value="ECO:0007669"/>
    <property type="project" value="UniProtKB-KW"/>
</dbReference>
<keyword evidence="4" id="KW-0233">DNA recombination</keyword>
<dbReference type="InterPro" id="IPR050090">
    <property type="entry name" value="Tyrosine_recombinase_XerCD"/>
</dbReference>
<keyword evidence="3" id="KW-0238">DNA-binding</keyword>
<dbReference type="InterPro" id="IPR002104">
    <property type="entry name" value="Integrase_catalytic"/>
</dbReference>
<comment type="similarity">
    <text evidence="1">Belongs to the 'phage' integrase family.</text>
</comment>